<evidence type="ECO:0000259" key="5">
    <source>
        <dbReference type="Pfam" id="PF25881"/>
    </source>
</evidence>
<feature type="signal peptide" evidence="4">
    <location>
        <begin position="1"/>
        <end position="20"/>
    </location>
</feature>
<protein>
    <submittedName>
        <fullName evidence="6">Secretion protein HlyD</fullName>
    </submittedName>
</protein>
<organism evidence="6 7">
    <name type="scientific">Devosia nitrariae</name>
    <dbReference type="NCBI Taxonomy" id="2071872"/>
    <lineage>
        <taxon>Bacteria</taxon>
        <taxon>Pseudomonadati</taxon>
        <taxon>Pseudomonadota</taxon>
        <taxon>Alphaproteobacteria</taxon>
        <taxon>Hyphomicrobiales</taxon>
        <taxon>Devosiaceae</taxon>
        <taxon>Devosia</taxon>
    </lineage>
</organism>
<dbReference type="Gene3D" id="2.40.30.170">
    <property type="match status" value="1"/>
</dbReference>
<comment type="subcellular location">
    <subcellularLocation>
        <location evidence="1">Cell envelope</location>
    </subcellularLocation>
</comment>
<dbReference type="InterPro" id="IPR059052">
    <property type="entry name" value="HH_YbhG-like"/>
</dbReference>
<evidence type="ECO:0000256" key="3">
    <source>
        <dbReference type="SAM" id="Coils"/>
    </source>
</evidence>
<evidence type="ECO:0000256" key="2">
    <source>
        <dbReference type="ARBA" id="ARBA00023054"/>
    </source>
</evidence>
<evidence type="ECO:0000313" key="7">
    <source>
        <dbReference type="Proteomes" id="UP001156691"/>
    </source>
</evidence>
<dbReference type="PANTHER" id="PTHR32347:SF23">
    <property type="entry name" value="BLL5650 PROTEIN"/>
    <property type="match status" value="1"/>
</dbReference>
<keyword evidence="4" id="KW-0732">Signal</keyword>
<comment type="caution">
    <text evidence="6">The sequence shown here is derived from an EMBL/GenBank/DDBJ whole genome shotgun (WGS) entry which is preliminary data.</text>
</comment>
<feature type="domain" description="YbhG-like alpha-helical hairpin" evidence="5">
    <location>
        <begin position="77"/>
        <end position="195"/>
    </location>
</feature>
<dbReference type="SUPFAM" id="SSF111369">
    <property type="entry name" value="HlyD-like secretion proteins"/>
    <property type="match status" value="2"/>
</dbReference>
<dbReference type="InterPro" id="IPR050465">
    <property type="entry name" value="UPF0194_transport"/>
</dbReference>
<proteinExistence type="predicted"/>
<dbReference type="PANTHER" id="PTHR32347">
    <property type="entry name" value="EFFLUX SYSTEM COMPONENT YKNX-RELATED"/>
    <property type="match status" value="1"/>
</dbReference>
<dbReference type="Gene3D" id="1.10.287.470">
    <property type="entry name" value="Helix hairpin bin"/>
    <property type="match status" value="2"/>
</dbReference>
<dbReference type="Gene3D" id="2.40.50.100">
    <property type="match status" value="2"/>
</dbReference>
<sequence length="316" mass="33169">MNEILAAIMAAITFVLPGLANEPADGFSGYLEADYVYAAATTSGTISSLPVDEGQQITKGDVLFTLSSGQQQAVVDAARARVAAAQATLANLMTGSRNEEIEVIRASLDKARSDLALARSTLARSERLYEAGTISLVRLEQDRAAAAAAEAQVMQLEAEMQVAELPARSAQQVAAEAELAAARADAARAELDLDDRVVRSTAAGVVDKVYFATGEIAAAGTPVISILPESSLKARFFVGQDERAALSRGETVAISCDGCPTGITGNITYLAAEPQTTPPVIYSREERSRMVFMAEAVVADPVNLLPGQPVTVRLLP</sequence>
<dbReference type="EMBL" id="BSNS01000002">
    <property type="protein sequence ID" value="GLQ53104.1"/>
    <property type="molecule type" value="Genomic_DNA"/>
</dbReference>
<feature type="coiled-coil region" evidence="3">
    <location>
        <begin position="108"/>
        <end position="192"/>
    </location>
</feature>
<gene>
    <name evidence="6" type="ORF">GCM10010862_03620</name>
</gene>
<evidence type="ECO:0000256" key="1">
    <source>
        <dbReference type="ARBA" id="ARBA00004196"/>
    </source>
</evidence>
<evidence type="ECO:0000256" key="4">
    <source>
        <dbReference type="SAM" id="SignalP"/>
    </source>
</evidence>
<reference evidence="7" key="1">
    <citation type="journal article" date="2019" name="Int. J. Syst. Evol. Microbiol.">
        <title>The Global Catalogue of Microorganisms (GCM) 10K type strain sequencing project: providing services to taxonomists for standard genome sequencing and annotation.</title>
        <authorList>
            <consortium name="The Broad Institute Genomics Platform"/>
            <consortium name="The Broad Institute Genome Sequencing Center for Infectious Disease"/>
            <person name="Wu L."/>
            <person name="Ma J."/>
        </authorList>
    </citation>
    <scope>NUCLEOTIDE SEQUENCE [LARGE SCALE GENOMIC DNA]</scope>
    <source>
        <strain evidence="7">NBRC 112416</strain>
    </source>
</reference>
<dbReference type="Pfam" id="PF25881">
    <property type="entry name" value="HH_YBHG"/>
    <property type="match status" value="1"/>
</dbReference>
<keyword evidence="2 3" id="KW-0175">Coiled coil</keyword>
<accession>A0ABQ5VZS0</accession>
<keyword evidence="7" id="KW-1185">Reference proteome</keyword>
<dbReference type="Proteomes" id="UP001156691">
    <property type="component" value="Unassembled WGS sequence"/>
</dbReference>
<feature type="chain" id="PRO_5045122670" evidence="4">
    <location>
        <begin position="21"/>
        <end position="316"/>
    </location>
</feature>
<evidence type="ECO:0000313" key="6">
    <source>
        <dbReference type="EMBL" id="GLQ53104.1"/>
    </source>
</evidence>
<dbReference type="RefSeq" id="WP_284338558.1">
    <property type="nucleotide sequence ID" value="NZ_BSNS01000002.1"/>
</dbReference>
<name>A0ABQ5VZS0_9HYPH</name>